<gene>
    <name evidence="6" type="ORF">HW555_006843</name>
</gene>
<feature type="domain" description="Zinc finger PHD-type" evidence="5">
    <location>
        <begin position="195"/>
        <end position="241"/>
    </location>
</feature>
<dbReference type="SUPFAM" id="SSF57903">
    <property type="entry name" value="FYVE/PHD zinc finger"/>
    <property type="match status" value="1"/>
</dbReference>
<evidence type="ECO:0000313" key="7">
    <source>
        <dbReference type="Proteomes" id="UP000648187"/>
    </source>
</evidence>
<protein>
    <recommendedName>
        <fullName evidence="5">Zinc finger PHD-type domain-containing protein</fullName>
    </recommendedName>
</protein>
<evidence type="ECO:0000256" key="1">
    <source>
        <dbReference type="ARBA" id="ARBA00022723"/>
    </source>
</evidence>
<feature type="region of interest" description="Disordered" evidence="4">
    <location>
        <begin position="60"/>
        <end position="91"/>
    </location>
</feature>
<dbReference type="Gene3D" id="3.30.40.10">
    <property type="entry name" value="Zinc/RING finger domain, C3HC4 (zinc finger)"/>
    <property type="match status" value="1"/>
</dbReference>
<keyword evidence="1" id="KW-0479">Metal-binding</keyword>
<name>A0A835GI90_SPOEX</name>
<dbReference type="InterPro" id="IPR011011">
    <property type="entry name" value="Znf_FYVE_PHD"/>
</dbReference>
<dbReference type="Proteomes" id="UP000648187">
    <property type="component" value="Unassembled WGS sequence"/>
</dbReference>
<evidence type="ECO:0000259" key="5">
    <source>
        <dbReference type="SMART" id="SM00249"/>
    </source>
</evidence>
<dbReference type="SMART" id="SM00249">
    <property type="entry name" value="PHD"/>
    <property type="match status" value="1"/>
</dbReference>
<organism evidence="6 7">
    <name type="scientific">Spodoptera exigua</name>
    <name type="common">Beet armyworm</name>
    <name type="synonym">Noctua fulgens</name>
    <dbReference type="NCBI Taxonomy" id="7107"/>
    <lineage>
        <taxon>Eukaryota</taxon>
        <taxon>Metazoa</taxon>
        <taxon>Ecdysozoa</taxon>
        <taxon>Arthropoda</taxon>
        <taxon>Hexapoda</taxon>
        <taxon>Insecta</taxon>
        <taxon>Pterygota</taxon>
        <taxon>Neoptera</taxon>
        <taxon>Endopterygota</taxon>
        <taxon>Lepidoptera</taxon>
        <taxon>Glossata</taxon>
        <taxon>Ditrysia</taxon>
        <taxon>Noctuoidea</taxon>
        <taxon>Noctuidae</taxon>
        <taxon>Amphipyrinae</taxon>
        <taxon>Spodoptera</taxon>
    </lineage>
</organism>
<evidence type="ECO:0000313" key="6">
    <source>
        <dbReference type="EMBL" id="KAF9415524.1"/>
    </source>
</evidence>
<dbReference type="GO" id="GO:0008270">
    <property type="term" value="F:zinc ion binding"/>
    <property type="evidence" value="ECO:0007669"/>
    <property type="project" value="UniProtKB-KW"/>
</dbReference>
<dbReference type="CDD" id="cd15489">
    <property type="entry name" value="PHD_SF"/>
    <property type="match status" value="1"/>
</dbReference>
<evidence type="ECO:0000256" key="3">
    <source>
        <dbReference type="ARBA" id="ARBA00022833"/>
    </source>
</evidence>
<sequence>MIRQCMDRWKKLRDNFRKAYHNRKGKSGDGATSSKLIKFEKELSFIIPFFRNRNQISNVTLSSDESEPGTPLPPASTSSKRSDHSEVESLANTVETFPKEVQARIKKRVFDIVNEAELSLVSTRLRAHPTGSERIRPAASASDRLRAYPTGCEHIRSAPSASAFRPILAGLCGIVDDSAPTNSKRIRSAIMPMIKCGGCGKFISPADAARCTKCNEHYHRVCVALTGRGALPSFWQCPECRKNVRRDNKSETPVRSSQAEVQAAAAPLISAESPVLRSTNSEESADEGLDIGVGEPAVCARETGVAIDDIVHEQQIDVASQLQAIMGELRNLRIEVLELRKEVRSSGEACNVRMDSIEARLQVLEERHADVPVHFSSERLVADECQSSSWCHIGSNASILVEAMPRFLNNMIIECD</sequence>
<dbReference type="InterPro" id="IPR013083">
    <property type="entry name" value="Znf_RING/FYVE/PHD"/>
</dbReference>
<dbReference type="InterPro" id="IPR001965">
    <property type="entry name" value="Znf_PHD"/>
</dbReference>
<comment type="caution">
    <text evidence="6">The sequence shown here is derived from an EMBL/GenBank/DDBJ whole genome shotgun (WGS) entry which is preliminary data.</text>
</comment>
<evidence type="ECO:0000256" key="4">
    <source>
        <dbReference type="SAM" id="MobiDB-lite"/>
    </source>
</evidence>
<reference evidence="6" key="1">
    <citation type="submission" date="2020-08" db="EMBL/GenBank/DDBJ databases">
        <title>Spodoptera exigua strain:BAW_Kor-Di-RS1 Genome sequencing and assembly.</title>
        <authorList>
            <person name="Kim J."/>
            <person name="Nam H.Y."/>
            <person name="Kwon M."/>
            <person name="Choi J.H."/>
            <person name="Cho S.R."/>
            <person name="Kim G.-H."/>
        </authorList>
    </citation>
    <scope>NUCLEOTIDE SEQUENCE</scope>
    <source>
        <strain evidence="6">BAW_Kor-Di-RS1</strain>
        <tissue evidence="6">Whole-body</tissue>
    </source>
</reference>
<keyword evidence="2" id="KW-0863">Zinc-finger</keyword>
<accession>A0A835GI90</accession>
<keyword evidence="7" id="KW-1185">Reference proteome</keyword>
<dbReference type="AlphaFoldDB" id="A0A835GI90"/>
<evidence type="ECO:0000256" key="2">
    <source>
        <dbReference type="ARBA" id="ARBA00022771"/>
    </source>
</evidence>
<dbReference type="EMBL" id="JACKWZ010000109">
    <property type="protein sequence ID" value="KAF9415524.1"/>
    <property type="molecule type" value="Genomic_DNA"/>
</dbReference>
<keyword evidence="3" id="KW-0862">Zinc</keyword>
<proteinExistence type="predicted"/>